<feature type="transmembrane region" description="Helical" evidence="5">
    <location>
        <begin position="25"/>
        <end position="44"/>
    </location>
</feature>
<dbReference type="InterPro" id="IPR017452">
    <property type="entry name" value="GPCR_Rhodpsn_7TM"/>
</dbReference>
<organism evidence="7 8">
    <name type="scientific">Elysia chlorotica</name>
    <name type="common">Eastern emerald elysia</name>
    <name type="synonym">Sea slug</name>
    <dbReference type="NCBI Taxonomy" id="188477"/>
    <lineage>
        <taxon>Eukaryota</taxon>
        <taxon>Metazoa</taxon>
        <taxon>Spiralia</taxon>
        <taxon>Lophotrochozoa</taxon>
        <taxon>Mollusca</taxon>
        <taxon>Gastropoda</taxon>
        <taxon>Heterobranchia</taxon>
        <taxon>Euthyneura</taxon>
        <taxon>Panpulmonata</taxon>
        <taxon>Sacoglossa</taxon>
        <taxon>Placobranchoidea</taxon>
        <taxon>Plakobranchidae</taxon>
        <taxon>Elysia</taxon>
    </lineage>
</organism>
<feature type="transmembrane region" description="Helical" evidence="5">
    <location>
        <begin position="147"/>
        <end position="167"/>
    </location>
</feature>
<dbReference type="OrthoDB" id="6157883at2759"/>
<keyword evidence="2 5" id="KW-0812">Transmembrane</keyword>
<evidence type="ECO:0000256" key="4">
    <source>
        <dbReference type="ARBA" id="ARBA00023136"/>
    </source>
</evidence>
<dbReference type="PANTHER" id="PTHR46641:SF2">
    <property type="entry name" value="FMRFAMIDE RECEPTOR"/>
    <property type="match status" value="1"/>
</dbReference>
<feature type="transmembrane region" description="Helical" evidence="5">
    <location>
        <begin position="245"/>
        <end position="267"/>
    </location>
</feature>
<proteinExistence type="predicted"/>
<dbReference type="SUPFAM" id="SSF81321">
    <property type="entry name" value="Family A G protein-coupled receptor-like"/>
    <property type="match status" value="1"/>
</dbReference>
<feature type="domain" description="G-protein coupled receptors family 1 profile" evidence="6">
    <location>
        <begin position="41"/>
        <end position="309"/>
    </location>
</feature>
<reference evidence="7 8" key="1">
    <citation type="submission" date="2019-01" db="EMBL/GenBank/DDBJ databases">
        <title>A draft genome assembly of the solar-powered sea slug Elysia chlorotica.</title>
        <authorList>
            <person name="Cai H."/>
            <person name="Li Q."/>
            <person name="Fang X."/>
            <person name="Li J."/>
            <person name="Curtis N.E."/>
            <person name="Altenburger A."/>
            <person name="Shibata T."/>
            <person name="Feng M."/>
            <person name="Maeda T."/>
            <person name="Schwartz J.A."/>
            <person name="Shigenobu S."/>
            <person name="Lundholm N."/>
            <person name="Nishiyama T."/>
            <person name="Yang H."/>
            <person name="Hasebe M."/>
            <person name="Li S."/>
            <person name="Pierce S.K."/>
            <person name="Wang J."/>
        </authorList>
    </citation>
    <scope>NUCLEOTIDE SEQUENCE [LARGE SCALE GENOMIC DNA]</scope>
    <source>
        <strain evidence="7">EC2010</strain>
        <tissue evidence="7">Whole organism of an adult</tissue>
    </source>
</reference>
<keyword evidence="8" id="KW-1185">Reference proteome</keyword>
<protein>
    <recommendedName>
        <fullName evidence="6">G-protein coupled receptors family 1 profile domain-containing protein</fullName>
    </recommendedName>
</protein>
<feature type="transmembrane region" description="Helical" evidence="5">
    <location>
        <begin position="287"/>
        <end position="310"/>
    </location>
</feature>
<evidence type="ECO:0000256" key="1">
    <source>
        <dbReference type="ARBA" id="ARBA00004370"/>
    </source>
</evidence>
<accession>A0A3S1B6P4</accession>
<evidence type="ECO:0000313" key="8">
    <source>
        <dbReference type="Proteomes" id="UP000271974"/>
    </source>
</evidence>
<evidence type="ECO:0000256" key="3">
    <source>
        <dbReference type="ARBA" id="ARBA00022989"/>
    </source>
</evidence>
<dbReference type="PANTHER" id="PTHR46641">
    <property type="entry name" value="FMRFAMIDE RECEPTOR-RELATED"/>
    <property type="match status" value="1"/>
</dbReference>
<gene>
    <name evidence="7" type="ORF">EGW08_018850</name>
</gene>
<evidence type="ECO:0000259" key="6">
    <source>
        <dbReference type="PROSITE" id="PS50262"/>
    </source>
</evidence>
<evidence type="ECO:0000313" key="7">
    <source>
        <dbReference type="EMBL" id="RUS73390.1"/>
    </source>
</evidence>
<dbReference type="InterPro" id="IPR052954">
    <property type="entry name" value="GPCR-Ligand_Int"/>
</dbReference>
<dbReference type="PROSITE" id="PS50262">
    <property type="entry name" value="G_PROTEIN_RECEP_F1_2"/>
    <property type="match status" value="1"/>
</dbReference>
<dbReference type="Gene3D" id="1.20.1070.10">
    <property type="entry name" value="Rhodopsin 7-helix transmembrane proteins"/>
    <property type="match status" value="1"/>
</dbReference>
<name>A0A3S1B6P4_ELYCH</name>
<dbReference type="Proteomes" id="UP000271974">
    <property type="component" value="Unassembled WGS sequence"/>
</dbReference>
<keyword evidence="3 5" id="KW-1133">Transmembrane helix</keyword>
<feature type="transmembrane region" description="Helical" evidence="5">
    <location>
        <begin position="105"/>
        <end position="126"/>
    </location>
</feature>
<keyword evidence="4 5" id="KW-0472">Membrane</keyword>
<dbReference type="AlphaFoldDB" id="A0A3S1B6P4"/>
<sequence>MLNLSDFNQGVNVSAELLSMELRNVLLSVNSIILLLLGISGILTNILNMLTFHKMGLGQGTNTSFFALSAADLVCECIFVIMAVITMGQAHLVELAVDLTHLRYILGPVIVSISAYISWVTAIINVERCFCVLLPQRAKYVFSVKTTTSLILGMLAVQLSIITTRLFSEELTTLRSPHVTLTQSSLDSSKYVAVTFWGASLPSFICFLVTVASTMFLVNALTKRQKWLQSLPTADINTVKKNKTLMYMVVVISLVHIICFLPSVLIISLSLATKHLNPFKPGSRNLYFVLTSFAGSFQAFSSVVNLFIYLKMSSNYNKCLRSLLHNLNE</sequence>
<dbReference type="GO" id="GO:0016020">
    <property type="term" value="C:membrane"/>
    <property type="evidence" value="ECO:0007669"/>
    <property type="project" value="UniProtKB-SubCell"/>
</dbReference>
<evidence type="ECO:0000256" key="2">
    <source>
        <dbReference type="ARBA" id="ARBA00022692"/>
    </source>
</evidence>
<feature type="transmembrane region" description="Helical" evidence="5">
    <location>
        <begin position="65"/>
        <end position="85"/>
    </location>
</feature>
<dbReference type="EMBL" id="RQTK01000942">
    <property type="protein sequence ID" value="RUS73390.1"/>
    <property type="molecule type" value="Genomic_DNA"/>
</dbReference>
<evidence type="ECO:0000256" key="5">
    <source>
        <dbReference type="SAM" id="Phobius"/>
    </source>
</evidence>
<comment type="subcellular location">
    <subcellularLocation>
        <location evidence="1">Membrane</location>
    </subcellularLocation>
</comment>
<feature type="transmembrane region" description="Helical" evidence="5">
    <location>
        <begin position="194"/>
        <end position="218"/>
    </location>
</feature>
<comment type="caution">
    <text evidence="7">The sequence shown here is derived from an EMBL/GenBank/DDBJ whole genome shotgun (WGS) entry which is preliminary data.</text>
</comment>